<dbReference type="RefSeq" id="XP_064703708.1">
    <property type="nucleotide sequence ID" value="XM_064849484.1"/>
</dbReference>
<dbReference type="GeneID" id="89974094"/>
<dbReference type="SUPFAM" id="SSF53474">
    <property type="entry name" value="alpha/beta-Hydrolases"/>
    <property type="match status" value="1"/>
</dbReference>
<dbReference type="PANTHER" id="PTHR43248:SF25">
    <property type="entry name" value="AB HYDROLASE-1 DOMAIN-CONTAINING PROTEIN-RELATED"/>
    <property type="match status" value="1"/>
</dbReference>
<dbReference type="Pfam" id="PF08386">
    <property type="entry name" value="Abhydrolase_4"/>
    <property type="match status" value="1"/>
</dbReference>
<dbReference type="GO" id="GO:0016787">
    <property type="term" value="F:hydrolase activity"/>
    <property type="evidence" value="ECO:0007669"/>
    <property type="project" value="UniProtKB-KW"/>
</dbReference>
<proteinExistence type="inferred from homology"/>
<dbReference type="EMBL" id="JAVRRD010000022">
    <property type="protein sequence ID" value="KAK5048250.1"/>
    <property type="molecule type" value="Genomic_DNA"/>
</dbReference>
<evidence type="ECO:0000256" key="1">
    <source>
        <dbReference type="ARBA" id="ARBA00010088"/>
    </source>
</evidence>
<dbReference type="InterPro" id="IPR000073">
    <property type="entry name" value="AB_hydrolase_1"/>
</dbReference>
<dbReference type="InterPro" id="IPR029058">
    <property type="entry name" value="AB_hydrolase_fold"/>
</dbReference>
<evidence type="ECO:0000256" key="3">
    <source>
        <dbReference type="SAM" id="MobiDB-lite"/>
    </source>
</evidence>
<gene>
    <name evidence="6" type="ORF">LTR84_005920</name>
</gene>
<feature type="compositionally biased region" description="Low complexity" evidence="3">
    <location>
        <begin position="500"/>
        <end position="515"/>
    </location>
</feature>
<dbReference type="Pfam" id="PF00561">
    <property type="entry name" value="Abhydrolase_1"/>
    <property type="match status" value="1"/>
</dbReference>
<protein>
    <recommendedName>
        <fullName evidence="8">Peptidase S33 tripeptidyl aminopeptidase-like C-terminal domain-containing protein</fullName>
    </recommendedName>
</protein>
<evidence type="ECO:0000259" key="4">
    <source>
        <dbReference type="Pfam" id="PF00561"/>
    </source>
</evidence>
<dbReference type="AlphaFoldDB" id="A0AAV9N2C9"/>
<dbReference type="InterPro" id="IPR051601">
    <property type="entry name" value="Serine_prot/Carboxylest_S33"/>
</dbReference>
<organism evidence="6 7">
    <name type="scientific">Exophiala bonariae</name>
    <dbReference type="NCBI Taxonomy" id="1690606"/>
    <lineage>
        <taxon>Eukaryota</taxon>
        <taxon>Fungi</taxon>
        <taxon>Dikarya</taxon>
        <taxon>Ascomycota</taxon>
        <taxon>Pezizomycotina</taxon>
        <taxon>Eurotiomycetes</taxon>
        <taxon>Chaetothyriomycetidae</taxon>
        <taxon>Chaetothyriales</taxon>
        <taxon>Herpotrichiellaceae</taxon>
        <taxon>Exophiala</taxon>
    </lineage>
</organism>
<evidence type="ECO:0008006" key="8">
    <source>
        <dbReference type="Google" id="ProtNLM"/>
    </source>
</evidence>
<evidence type="ECO:0000313" key="6">
    <source>
        <dbReference type="EMBL" id="KAK5048250.1"/>
    </source>
</evidence>
<dbReference type="Proteomes" id="UP001358417">
    <property type="component" value="Unassembled WGS sequence"/>
</dbReference>
<evidence type="ECO:0000259" key="5">
    <source>
        <dbReference type="Pfam" id="PF08386"/>
    </source>
</evidence>
<dbReference type="InterPro" id="IPR013595">
    <property type="entry name" value="Pept_S33_TAP-like_C"/>
</dbReference>
<name>A0AAV9N2C9_9EURO</name>
<accession>A0AAV9N2C9</accession>
<feature type="domain" description="Peptidase S33 tripeptidyl aminopeptidase-like C-terminal" evidence="5">
    <location>
        <begin position="394"/>
        <end position="482"/>
    </location>
</feature>
<evidence type="ECO:0000313" key="7">
    <source>
        <dbReference type="Proteomes" id="UP001358417"/>
    </source>
</evidence>
<dbReference type="PANTHER" id="PTHR43248">
    <property type="entry name" value="2-SUCCINYL-6-HYDROXY-2,4-CYCLOHEXADIENE-1-CARBOXYLATE SYNTHASE"/>
    <property type="match status" value="1"/>
</dbReference>
<dbReference type="Gene3D" id="3.40.50.1820">
    <property type="entry name" value="alpha/beta hydrolase"/>
    <property type="match status" value="1"/>
</dbReference>
<comment type="similarity">
    <text evidence="1">Belongs to the peptidase S33 family.</text>
</comment>
<feature type="region of interest" description="Disordered" evidence="3">
    <location>
        <begin position="500"/>
        <end position="524"/>
    </location>
</feature>
<reference evidence="6 7" key="1">
    <citation type="submission" date="2023-08" db="EMBL/GenBank/DDBJ databases">
        <title>Black Yeasts Isolated from many extreme environments.</title>
        <authorList>
            <person name="Coleine C."/>
            <person name="Stajich J.E."/>
            <person name="Selbmann L."/>
        </authorList>
    </citation>
    <scope>NUCLEOTIDE SEQUENCE [LARGE SCALE GENOMIC DNA]</scope>
    <source>
        <strain evidence="6 7">CCFEE 5792</strain>
    </source>
</reference>
<comment type="caution">
    <text evidence="6">The sequence shown here is derived from an EMBL/GenBank/DDBJ whole genome shotgun (WGS) entry which is preliminary data.</text>
</comment>
<keyword evidence="2" id="KW-0378">Hydrolase</keyword>
<sequence length="549" mass="58475">MAQVATGTINFQPCPELNANISAINGKPGTPFDCAQLSVPLDYTDPASPPLNLSIFRVNATERPVLGSVLINFGGPGGTAADGLPVSAETAREYIGPQWDLVSWDPRGTGYTIPFNCSIGSMTGTEVIASKRDLGNLAGTNLTELFLASGWDHAGQIADYCFDQVDHEIGSLIGTAFVARDMIEIVDALGEDGLLRFYGWSYGSALGAYVAAMFPERVDRMVLDGNLNPHDYQSGTYQDLPTDTDEAFAGFLETCFNVTDDCALYSLVQPNTTQDLLNAINNLLEPLAQNATSSAEAFQTYFSFKSIFIQPLYYPKQWPAFAQTLADLLGGTIDLSESDTPPVYGEAAYAVVGIRASDATFHANSSDEYLPFVEHAGKISPSFSDILYNVWPSARWRMPAKERYWGDFRATTKTPILFINGMFDPATPLVNAYNASTGFEGSVVLPHTGYGHGILVSPSTCVAGYMQAYYKNASLPGGNVTCLSDMTPVEWWRSIVQESAGNSASGDGGNSTNSDEGAEGVEGGAGGRSGSLVLAIMAGSLAVAATSCL</sequence>
<evidence type="ECO:0000256" key="2">
    <source>
        <dbReference type="ARBA" id="ARBA00022801"/>
    </source>
</evidence>
<feature type="domain" description="AB hydrolase-1" evidence="4">
    <location>
        <begin position="98"/>
        <end position="234"/>
    </location>
</feature>
<keyword evidence="7" id="KW-1185">Reference proteome</keyword>